<keyword evidence="5" id="KW-0804">Transcription</keyword>
<keyword evidence="4" id="KW-0238">DNA-binding</keyword>
<dbReference type="InterPro" id="IPR039425">
    <property type="entry name" value="RNA_pol_sigma-70-like"/>
</dbReference>
<evidence type="ECO:0000256" key="1">
    <source>
        <dbReference type="ARBA" id="ARBA00010641"/>
    </source>
</evidence>
<dbReference type="EMBL" id="BAAAHH010000053">
    <property type="protein sequence ID" value="GAA0968044.1"/>
    <property type="molecule type" value="Genomic_DNA"/>
</dbReference>
<dbReference type="RefSeq" id="WP_344246878.1">
    <property type="nucleotide sequence ID" value="NZ_BAAAHH010000053.1"/>
</dbReference>
<dbReference type="SUPFAM" id="SSF88659">
    <property type="entry name" value="Sigma3 and sigma4 domains of RNA polymerase sigma factors"/>
    <property type="match status" value="1"/>
</dbReference>
<dbReference type="Proteomes" id="UP001500665">
    <property type="component" value="Unassembled WGS sequence"/>
</dbReference>
<evidence type="ECO:0000256" key="5">
    <source>
        <dbReference type="ARBA" id="ARBA00023163"/>
    </source>
</evidence>
<evidence type="ECO:0000256" key="2">
    <source>
        <dbReference type="ARBA" id="ARBA00023015"/>
    </source>
</evidence>
<dbReference type="Gene3D" id="1.10.10.10">
    <property type="entry name" value="Winged helix-like DNA-binding domain superfamily/Winged helix DNA-binding domain"/>
    <property type="match status" value="1"/>
</dbReference>
<dbReference type="SUPFAM" id="SSF88946">
    <property type="entry name" value="Sigma2 domain of RNA polymerase sigma factors"/>
    <property type="match status" value="1"/>
</dbReference>
<keyword evidence="3" id="KW-0731">Sigma factor</keyword>
<dbReference type="InterPro" id="IPR036388">
    <property type="entry name" value="WH-like_DNA-bd_sf"/>
</dbReference>
<organism evidence="8 9">
    <name type="scientific">Actinocorallia libanotica</name>
    <dbReference type="NCBI Taxonomy" id="46162"/>
    <lineage>
        <taxon>Bacteria</taxon>
        <taxon>Bacillati</taxon>
        <taxon>Actinomycetota</taxon>
        <taxon>Actinomycetes</taxon>
        <taxon>Streptosporangiales</taxon>
        <taxon>Thermomonosporaceae</taxon>
        <taxon>Actinocorallia</taxon>
    </lineage>
</organism>
<evidence type="ECO:0000256" key="6">
    <source>
        <dbReference type="SAM" id="MobiDB-lite"/>
    </source>
</evidence>
<protein>
    <submittedName>
        <fullName evidence="8">Sigma-70 family RNA polymerase sigma factor</fullName>
    </submittedName>
</protein>
<dbReference type="InterPro" id="IPR014284">
    <property type="entry name" value="RNA_pol_sigma-70_dom"/>
</dbReference>
<comment type="caution">
    <text evidence="8">The sequence shown here is derived from an EMBL/GenBank/DDBJ whole genome shotgun (WGS) entry which is preliminary data.</text>
</comment>
<gene>
    <name evidence="8" type="ORF">GCM10009550_72810</name>
</gene>
<feature type="domain" description="RNA polymerase sigma-70 region 2" evidence="7">
    <location>
        <begin position="27"/>
        <end position="86"/>
    </location>
</feature>
<sequence>MRSEVDVTAGELVVRAREGNAAAWNALVERYTPMLWSVARSRGLAGPAAEDAVQATWLRLVQRIDTLWEPESVGGWLATVCRNECHALFDAPFAPPPRPPGDDADPAPGPEIRSVDRDRLERLAAALRAMPERCRTLLRMLASSATYTEVSAALDLPVGSVGPIRARCLRRLRGSLDE</sequence>
<comment type="similarity">
    <text evidence="1">Belongs to the sigma-70 factor family. ECF subfamily.</text>
</comment>
<dbReference type="NCBIfam" id="TIGR02937">
    <property type="entry name" value="sigma70-ECF"/>
    <property type="match status" value="1"/>
</dbReference>
<accession>A0ABN3QI90</accession>
<dbReference type="InterPro" id="IPR013324">
    <property type="entry name" value="RNA_pol_sigma_r3/r4-like"/>
</dbReference>
<dbReference type="Pfam" id="PF04542">
    <property type="entry name" value="Sigma70_r2"/>
    <property type="match status" value="1"/>
</dbReference>
<evidence type="ECO:0000313" key="9">
    <source>
        <dbReference type="Proteomes" id="UP001500665"/>
    </source>
</evidence>
<evidence type="ECO:0000256" key="4">
    <source>
        <dbReference type="ARBA" id="ARBA00023125"/>
    </source>
</evidence>
<evidence type="ECO:0000256" key="3">
    <source>
        <dbReference type="ARBA" id="ARBA00023082"/>
    </source>
</evidence>
<keyword evidence="2" id="KW-0805">Transcription regulation</keyword>
<proteinExistence type="inferred from homology"/>
<feature type="region of interest" description="Disordered" evidence="6">
    <location>
        <begin position="92"/>
        <end position="115"/>
    </location>
</feature>
<name>A0ABN3QI90_9ACTN</name>
<dbReference type="InterPro" id="IPR007627">
    <property type="entry name" value="RNA_pol_sigma70_r2"/>
</dbReference>
<dbReference type="PANTHER" id="PTHR43133">
    <property type="entry name" value="RNA POLYMERASE ECF-TYPE SIGMA FACTO"/>
    <property type="match status" value="1"/>
</dbReference>
<evidence type="ECO:0000313" key="8">
    <source>
        <dbReference type="EMBL" id="GAA0968044.1"/>
    </source>
</evidence>
<keyword evidence="9" id="KW-1185">Reference proteome</keyword>
<dbReference type="InterPro" id="IPR013325">
    <property type="entry name" value="RNA_pol_sigma_r2"/>
</dbReference>
<dbReference type="Gene3D" id="1.10.1740.10">
    <property type="match status" value="1"/>
</dbReference>
<reference evidence="8 9" key="1">
    <citation type="journal article" date="2019" name="Int. J. Syst. Evol. Microbiol.">
        <title>The Global Catalogue of Microorganisms (GCM) 10K type strain sequencing project: providing services to taxonomists for standard genome sequencing and annotation.</title>
        <authorList>
            <consortium name="The Broad Institute Genomics Platform"/>
            <consortium name="The Broad Institute Genome Sequencing Center for Infectious Disease"/>
            <person name="Wu L."/>
            <person name="Ma J."/>
        </authorList>
    </citation>
    <scope>NUCLEOTIDE SEQUENCE [LARGE SCALE GENOMIC DNA]</scope>
    <source>
        <strain evidence="8 9">JCM 10696</strain>
    </source>
</reference>
<evidence type="ECO:0000259" key="7">
    <source>
        <dbReference type="Pfam" id="PF04542"/>
    </source>
</evidence>
<dbReference type="PANTHER" id="PTHR43133:SF8">
    <property type="entry name" value="RNA POLYMERASE SIGMA FACTOR HI_1459-RELATED"/>
    <property type="match status" value="1"/>
</dbReference>